<comment type="similarity">
    <text evidence="1">Belongs to the N(4)/N(6)-methyltransferase family. N(4) subfamily.</text>
</comment>
<sequence>MKTTHKIIIGDSRWMREVPDESVHLVITSPPYWQLKGYGNSRQIGFNDTYEEYINNLNLVWKECHRVLHKGCRLCINIGDQFARSVYYGRYKVIPIRTEIIKFCETIGFDYMGAIIWQKVTTCHTTGGATVMGSYPYPRNGILKLDYEFILIFKKYGNPPKVSKEIKERSKLSDEEWNKYFTGQWNFPGEKQDEHLAMFPEELPRRLIKMFSFVGETVLDPFLGSGTTTLAARNLGRNSIGYEINEDFLPIIKEKVGLNEGTIFQDAVFEIIRQEELQIDFEEEIKKLPYIFKDPVKFDRKVDPKKLRFGSKIDKSPSEREEYYKVKEILSPEILMLHNGLKVRLLGIKKKPGKEEQAIQFLKDKLKGQRVFMRFDNLKYDGEGNLLCYLYLWNKTFVNAHLIKNGLVDVDNSFDYRYKGKFLNLQNQLIKEGYP</sequence>
<feature type="domain" description="DNA methylase N-4/N-6" evidence="10">
    <location>
        <begin position="23"/>
        <end position="254"/>
    </location>
</feature>
<evidence type="ECO:0000256" key="2">
    <source>
        <dbReference type="ARBA" id="ARBA00012185"/>
    </source>
</evidence>
<dbReference type="GO" id="GO:0032259">
    <property type="term" value="P:methylation"/>
    <property type="evidence" value="ECO:0007669"/>
    <property type="project" value="UniProtKB-KW"/>
</dbReference>
<keyword evidence="5" id="KW-0949">S-adenosyl-L-methionine</keyword>
<dbReference type="FunFam" id="3.40.50.150:FF:001222">
    <property type="entry name" value="Methyltransferase"/>
    <property type="match status" value="1"/>
</dbReference>
<evidence type="ECO:0000256" key="6">
    <source>
        <dbReference type="ARBA" id="ARBA00022747"/>
    </source>
</evidence>
<dbReference type="GO" id="GO:0009307">
    <property type="term" value="P:DNA restriction-modification system"/>
    <property type="evidence" value="ECO:0007669"/>
    <property type="project" value="UniProtKB-KW"/>
</dbReference>
<dbReference type="PRINTS" id="PR00508">
    <property type="entry name" value="S21N4MTFRASE"/>
</dbReference>
<dbReference type="GO" id="GO:0003677">
    <property type="term" value="F:DNA binding"/>
    <property type="evidence" value="ECO:0007669"/>
    <property type="project" value="UniProtKB-KW"/>
</dbReference>
<dbReference type="InterPro" id="IPR002941">
    <property type="entry name" value="DNA_methylase_N4/N6"/>
</dbReference>
<evidence type="ECO:0000259" key="10">
    <source>
        <dbReference type="Pfam" id="PF01555"/>
    </source>
</evidence>
<dbReference type="InterPro" id="IPR016071">
    <property type="entry name" value="Staphylococal_nuclease_OB-fold"/>
</dbReference>
<dbReference type="SUPFAM" id="SSF53335">
    <property type="entry name" value="S-adenosyl-L-methionine-dependent methyltransferases"/>
    <property type="match status" value="1"/>
</dbReference>
<dbReference type="Pfam" id="PF01555">
    <property type="entry name" value="N6_N4_Mtase"/>
    <property type="match status" value="1"/>
</dbReference>
<evidence type="ECO:0000313" key="11">
    <source>
        <dbReference type="EMBL" id="BAL58221.1"/>
    </source>
</evidence>
<dbReference type="Gene3D" id="3.40.50.150">
    <property type="entry name" value="Vaccinia Virus protein VP39"/>
    <property type="match status" value="1"/>
</dbReference>
<dbReference type="InterPro" id="IPR001091">
    <property type="entry name" value="RM_Methyltransferase"/>
</dbReference>
<evidence type="ECO:0000256" key="4">
    <source>
        <dbReference type="ARBA" id="ARBA00022679"/>
    </source>
</evidence>
<protein>
    <recommendedName>
        <fullName evidence="2">site-specific DNA-methyltransferase (cytosine-N(4)-specific)</fullName>
        <ecNumber evidence="2">2.1.1.113</ecNumber>
    </recommendedName>
</protein>
<dbReference type="PANTHER" id="PTHR13370">
    <property type="entry name" value="RNA METHYLASE-RELATED"/>
    <property type="match status" value="1"/>
</dbReference>
<proteinExistence type="inferred from homology"/>
<keyword evidence="4" id="KW-0808">Transferase</keyword>
<accession>H5SPY5</accession>
<evidence type="ECO:0000256" key="3">
    <source>
        <dbReference type="ARBA" id="ARBA00022603"/>
    </source>
</evidence>
<keyword evidence="3 11" id="KW-0489">Methyltransferase</keyword>
<keyword evidence="7" id="KW-0238">DNA-binding</keyword>
<feature type="domain" description="TNase-like" evidence="9">
    <location>
        <begin position="356"/>
        <end position="427"/>
    </location>
</feature>
<dbReference type="EC" id="2.1.1.113" evidence="2"/>
<dbReference type="Gene3D" id="2.40.50.90">
    <property type="match status" value="1"/>
</dbReference>
<evidence type="ECO:0000256" key="5">
    <source>
        <dbReference type="ARBA" id="ARBA00022691"/>
    </source>
</evidence>
<dbReference type="EMBL" id="AP011797">
    <property type="protein sequence ID" value="BAL58221.1"/>
    <property type="molecule type" value="Genomic_DNA"/>
</dbReference>
<dbReference type="SUPFAM" id="SSF50199">
    <property type="entry name" value="Staphylococcal nuclease"/>
    <property type="match status" value="1"/>
</dbReference>
<dbReference type="Pfam" id="PF00565">
    <property type="entry name" value="SNase"/>
    <property type="match status" value="1"/>
</dbReference>
<evidence type="ECO:0000256" key="1">
    <source>
        <dbReference type="ARBA" id="ARBA00010203"/>
    </source>
</evidence>
<gene>
    <name evidence="11" type="ORF">HGMM_F55D02C21</name>
</gene>
<dbReference type="InterPro" id="IPR017985">
    <property type="entry name" value="MeTrfase_CN4_CS"/>
</dbReference>
<dbReference type="GO" id="GO:0009007">
    <property type="term" value="F:site-specific DNA-methyltransferase (adenine-specific) activity"/>
    <property type="evidence" value="ECO:0007669"/>
    <property type="project" value="TreeGrafter"/>
</dbReference>
<dbReference type="GO" id="GO:0008170">
    <property type="term" value="F:N-methyltransferase activity"/>
    <property type="evidence" value="ECO:0007669"/>
    <property type="project" value="InterPro"/>
</dbReference>
<keyword evidence="6" id="KW-0680">Restriction system</keyword>
<dbReference type="InterPro" id="IPR029063">
    <property type="entry name" value="SAM-dependent_MTases_sf"/>
</dbReference>
<dbReference type="InterPro" id="IPR035437">
    <property type="entry name" value="SNase_OB-fold_sf"/>
</dbReference>
<dbReference type="GO" id="GO:0015667">
    <property type="term" value="F:site-specific DNA-methyltransferase (cytosine-N4-specific) activity"/>
    <property type="evidence" value="ECO:0007669"/>
    <property type="project" value="UniProtKB-EC"/>
</dbReference>
<reference evidence="11" key="1">
    <citation type="journal article" date="2005" name="Environ. Microbiol.">
        <title>Genetic and functional properties of uncultivated thermophilic crenarchaeotes from a subsurface gold mine as revealed by analysis of genome fragments.</title>
        <authorList>
            <person name="Nunoura T."/>
            <person name="Hirayama H."/>
            <person name="Takami H."/>
            <person name="Oida H."/>
            <person name="Nishi S."/>
            <person name="Shimamura S."/>
            <person name="Suzuki Y."/>
            <person name="Inagaki F."/>
            <person name="Takai K."/>
            <person name="Nealson K.H."/>
            <person name="Horikoshi K."/>
        </authorList>
    </citation>
    <scope>NUCLEOTIDE SEQUENCE</scope>
</reference>
<organism evidence="11">
    <name type="scientific">uncultured prokaryote</name>
    <dbReference type="NCBI Taxonomy" id="198431"/>
    <lineage>
        <taxon>unclassified sequences</taxon>
        <taxon>environmental samples</taxon>
    </lineage>
</organism>
<dbReference type="AlphaFoldDB" id="H5SPY5"/>
<dbReference type="PANTHER" id="PTHR13370:SF3">
    <property type="entry name" value="TRNA (GUANINE(10)-N2)-METHYLTRANSFERASE HOMOLOG"/>
    <property type="match status" value="1"/>
</dbReference>
<comment type="catalytic activity">
    <reaction evidence="8">
        <text>a 2'-deoxycytidine in DNA + S-adenosyl-L-methionine = an N(4)-methyl-2'-deoxycytidine in DNA + S-adenosyl-L-homocysteine + H(+)</text>
        <dbReference type="Rhea" id="RHEA:16857"/>
        <dbReference type="Rhea" id="RHEA-COMP:11369"/>
        <dbReference type="Rhea" id="RHEA-COMP:13674"/>
        <dbReference type="ChEBI" id="CHEBI:15378"/>
        <dbReference type="ChEBI" id="CHEBI:57856"/>
        <dbReference type="ChEBI" id="CHEBI:59789"/>
        <dbReference type="ChEBI" id="CHEBI:85452"/>
        <dbReference type="ChEBI" id="CHEBI:137933"/>
        <dbReference type="EC" id="2.1.1.113"/>
    </reaction>
</comment>
<name>H5SPY5_9ZZZZ</name>
<evidence type="ECO:0000256" key="8">
    <source>
        <dbReference type="ARBA" id="ARBA00049120"/>
    </source>
</evidence>
<evidence type="ECO:0000256" key="7">
    <source>
        <dbReference type="ARBA" id="ARBA00023125"/>
    </source>
</evidence>
<evidence type="ECO:0000259" key="9">
    <source>
        <dbReference type="Pfam" id="PF00565"/>
    </source>
</evidence>
<reference evidence="11" key="2">
    <citation type="journal article" date="2012" name="PLoS ONE">
        <title>A Deeply Branching Thermophilic Bacterium with an Ancient Acetyl-CoA Pathway Dominates a Subsurface Ecosystem.</title>
        <authorList>
            <person name="Takami H."/>
            <person name="Noguchi H."/>
            <person name="Takaki Y."/>
            <person name="Uchiyama I."/>
            <person name="Toyoda A."/>
            <person name="Nishi S."/>
            <person name="Chee G.-J."/>
            <person name="Arai W."/>
            <person name="Nunoura T."/>
            <person name="Itoh T."/>
            <person name="Hattori M."/>
            <person name="Takai K."/>
        </authorList>
    </citation>
    <scope>NUCLEOTIDE SEQUENCE</scope>
</reference>
<dbReference type="REBASE" id="416958">
    <property type="entry name" value="M.UprJFFORF21P"/>
</dbReference>
<dbReference type="PROSITE" id="PS00093">
    <property type="entry name" value="N4_MTASE"/>
    <property type="match status" value="1"/>
</dbReference>